<accession>A0A6P7XDG6</accession>
<dbReference type="AlphaFoldDB" id="A0A6P7XDG6"/>
<organism evidence="3 4">
    <name type="scientific">Microcaecilia unicolor</name>
    <dbReference type="NCBI Taxonomy" id="1415580"/>
    <lineage>
        <taxon>Eukaryota</taxon>
        <taxon>Metazoa</taxon>
        <taxon>Chordata</taxon>
        <taxon>Craniata</taxon>
        <taxon>Vertebrata</taxon>
        <taxon>Euteleostomi</taxon>
        <taxon>Amphibia</taxon>
        <taxon>Gymnophiona</taxon>
        <taxon>Siphonopidae</taxon>
        <taxon>Microcaecilia</taxon>
    </lineage>
</organism>
<evidence type="ECO:0000256" key="1">
    <source>
        <dbReference type="SAM" id="MobiDB-lite"/>
    </source>
</evidence>
<sequence length="230" mass="25032">MRQDDINPRTGLVVALVSIFLVFGFMFTVSGMKGETLGDIPLLALGPAICLPGVAAIVLAKKTDGCTKWPSKWPKHHCDCCKHPRDKEGVELLATPSDLESGKGSSHELAKKAGSKTRSIAKEDSSLSTITVPAESKSLLQNVDQAEALLYSEHCRPTNALLGVSGISAYCVFEPMHTPIDKVVYTAAQDKIVFAPSGPAAYSHRENSPYEIYHYYLNPRDANWDQETIV</sequence>
<dbReference type="KEGG" id="muo:115462351"/>
<dbReference type="GeneID" id="115462351"/>
<dbReference type="Pfam" id="PF15746">
    <property type="entry name" value="TMEM215"/>
    <property type="match status" value="1"/>
</dbReference>
<evidence type="ECO:0000313" key="4">
    <source>
        <dbReference type="RefSeq" id="XP_030048219.1"/>
    </source>
</evidence>
<feature type="transmembrane region" description="Helical" evidence="2">
    <location>
        <begin position="42"/>
        <end position="60"/>
    </location>
</feature>
<dbReference type="InParanoid" id="A0A6P7XDG6"/>
<name>A0A6P7XDG6_9AMPH</name>
<feature type="transmembrane region" description="Helical" evidence="2">
    <location>
        <begin position="12"/>
        <end position="30"/>
    </location>
</feature>
<dbReference type="InterPro" id="IPR031486">
    <property type="entry name" value="TMEM215"/>
</dbReference>
<dbReference type="CTD" id="401498"/>
<gene>
    <name evidence="4" type="primary">TMEM215</name>
</gene>
<proteinExistence type="predicted"/>
<dbReference type="Proteomes" id="UP000515156">
    <property type="component" value="Chromosome 2"/>
</dbReference>
<evidence type="ECO:0000313" key="3">
    <source>
        <dbReference type="Proteomes" id="UP000515156"/>
    </source>
</evidence>
<dbReference type="PANTHER" id="PTHR31922">
    <property type="entry name" value="TRANSMEMBRANE PROTEIN 215"/>
    <property type="match status" value="1"/>
</dbReference>
<dbReference type="PANTHER" id="PTHR31922:SF2">
    <property type="entry name" value="TRANSMEMBRANE PROTEIN 215"/>
    <property type="match status" value="1"/>
</dbReference>
<keyword evidence="3" id="KW-1185">Reference proteome</keyword>
<reference evidence="4" key="1">
    <citation type="submission" date="2025-08" db="UniProtKB">
        <authorList>
            <consortium name="RefSeq"/>
        </authorList>
    </citation>
    <scope>IDENTIFICATION</scope>
</reference>
<keyword evidence="2" id="KW-1133">Transmembrane helix</keyword>
<protein>
    <submittedName>
        <fullName evidence="4">Transmembrane protein 215</fullName>
    </submittedName>
</protein>
<dbReference type="RefSeq" id="XP_030048219.1">
    <property type="nucleotide sequence ID" value="XM_030192359.1"/>
</dbReference>
<keyword evidence="2 4" id="KW-0812">Transmembrane</keyword>
<keyword evidence="2" id="KW-0472">Membrane</keyword>
<dbReference type="OrthoDB" id="9304762at2759"/>
<feature type="region of interest" description="Disordered" evidence="1">
    <location>
        <begin position="97"/>
        <end position="117"/>
    </location>
</feature>
<evidence type="ECO:0000256" key="2">
    <source>
        <dbReference type="SAM" id="Phobius"/>
    </source>
</evidence>